<evidence type="ECO:0000259" key="2">
    <source>
        <dbReference type="Pfam" id="PF24718"/>
    </source>
</evidence>
<dbReference type="InterPro" id="IPR024975">
    <property type="entry name" value="NOV_C"/>
</dbReference>
<evidence type="ECO:0000313" key="4">
    <source>
        <dbReference type="Proteomes" id="UP000568751"/>
    </source>
</evidence>
<evidence type="ECO:0000313" key="3">
    <source>
        <dbReference type="EMBL" id="NYT27498.1"/>
    </source>
</evidence>
<comment type="caution">
    <text evidence="3">The sequence shown here is derived from an EMBL/GenBank/DDBJ whole genome shotgun (WGS) entry which is preliminary data.</text>
</comment>
<feature type="domain" description="Protein NO VEIN C-terminal" evidence="1">
    <location>
        <begin position="73"/>
        <end position="159"/>
    </location>
</feature>
<evidence type="ECO:0000259" key="1">
    <source>
        <dbReference type="Pfam" id="PF13020"/>
    </source>
</evidence>
<reference evidence="3 4" key="1">
    <citation type="submission" date="2020-05" db="EMBL/GenBank/DDBJ databases">
        <title>Horizontal transmission and recombination maintain forever young bacterial symbiont genomes.</title>
        <authorList>
            <person name="Russell S.L."/>
            <person name="Pepper-Tunick E."/>
            <person name="Svedberg J."/>
            <person name="Byrne A."/>
            <person name="Ruelas Castillo J."/>
            <person name="Vollmers C."/>
            <person name="Beinart R.A."/>
            <person name="Corbett-Detig R."/>
        </authorList>
    </citation>
    <scope>NUCLEOTIDE SEQUENCE [LARGE SCALE GENOMIC DNA]</scope>
    <source>
        <strain evidence="3">455</strain>
    </source>
</reference>
<dbReference type="EMBL" id="JACCHT010000001">
    <property type="protein sequence ID" value="NYT27498.1"/>
    <property type="molecule type" value="Genomic_DNA"/>
</dbReference>
<dbReference type="Pfam" id="PF24718">
    <property type="entry name" value="HTH_73"/>
    <property type="match status" value="1"/>
</dbReference>
<dbReference type="AlphaFoldDB" id="A0A853F1V4"/>
<accession>A0A853F1V4</accession>
<dbReference type="Pfam" id="PF13020">
    <property type="entry name" value="NOV_C"/>
    <property type="match status" value="1"/>
</dbReference>
<dbReference type="InterPro" id="IPR056975">
    <property type="entry name" value="HTH_73"/>
</dbReference>
<name>A0A853F1V4_9GAMM</name>
<proteinExistence type="predicted"/>
<gene>
    <name evidence="3" type="ORF">H0A76_06110</name>
</gene>
<sequence>MNNCAYSTATITIAAGLSKNYAVEISKGIKLAKYVKCRSIVDEEFNTHKITNEISKPIIQSKFKKLQETGLKAETYFINNYNDINIFKGGKLQDARLFGDGYDFQIDINNGFYLAEVKGIKENKGRFRLTENEYQKAAEYKNDYIVTLVLNLDKIPRFLQVENPIKNLKFKERKVSAKITKEYHLIDNIS</sequence>
<organism evidence="3 4">
    <name type="scientific">Candidatus Thiodubiliella endoseptemdiera</name>
    <dbReference type="NCBI Taxonomy" id="2738886"/>
    <lineage>
        <taxon>Bacteria</taxon>
        <taxon>Pseudomonadati</taxon>
        <taxon>Pseudomonadota</taxon>
        <taxon>Gammaproteobacteria</taxon>
        <taxon>Candidatus Pseudothioglobaceae</taxon>
        <taxon>Candidatus Thiodubiliella</taxon>
    </lineage>
</organism>
<feature type="domain" description="HTH-like" evidence="2">
    <location>
        <begin position="6"/>
        <end position="36"/>
    </location>
</feature>
<protein>
    <submittedName>
        <fullName evidence="3">DUF3883 domain-containing protein</fullName>
    </submittedName>
</protein>
<dbReference type="Proteomes" id="UP000568751">
    <property type="component" value="Unassembled WGS sequence"/>
</dbReference>